<comment type="similarity">
    <text evidence="1">Belongs to the Nudix hydrolase family.</text>
</comment>
<dbReference type="PANTHER" id="PTHR43736:SF1">
    <property type="entry name" value="DIHYDRONEOPTERIN TRIPHOSPHATE DIPHOSPHATASE"/>
    <property type="match status" value="1"/>
</dbReference>
<dbReference type="Proteomes" id="UP001235840">
    <property type="component" value="Unassembled WGS sequence"/>
</dbReference>
<accession>A0ABT9W161</accession>
<feature type="domain" description="Nudix hydrolase" evidence="2">
    <location>
        <begin position="1"/>
        <end position="136"/>
    </location>
</feature>
<dbReference type="RefSeq" id="WP_307395667.1">
    <property type="nucleotide sequence ID" value="NZ_BAAADK010000030.1"/>
</dbReference>
<proteinExistence type="inferred from homology"/>
<dbReference type="PROSITE" id="PS51462">
    <property type="entry name" value="NUDIX"/>
    <property type="match status" value="1"/>
</dbReference>
<dbReference type="InterPro" id="IPR015797">
    <property type="entry name" value="NUDIX_hydrolase-like_dom_sf"/>
</dbReference>
<dbReference type="Pfam" id="PF00293">
    <property type="entry name" value="NUDIX"/>
    <property type="match status" value="1"/>
</dbReference>
<dbReference type="PANTHER" id="PTHR43736">
    <property type="entry name" value="ADP-RIBOSE PYROPHOSPHATASE"/>
    <property type="match status" value="1"/>
</dbReference>
<keyword evidence="4" id="KW-1185">Reference proteome</keyword>
<evidence type="ECO:0000256" key="1">
    <source>
        <dbReference type="ARBA" id="ARBA00005582"/>
    </source>
</evidence>
<gene>
    <name evidence="3" type="ORF">J2S11_002919</name>
</gene>
<evidence type="ECO:0000313" key="3">
    <source>
        <dbReference type="EMBL" id="MDQ0167002.1"/>
    </source>
</evidence>
<dbReference type="InterPro" id="IPR000086">
    <property type="entry name" value="NUDIX_hydrolase_dom"/>
</dbReference>
<dbReference type="SUPFAM" id="SSF55811">
    <property type="entry name" value="Nudix"/>
    <property type="match status" value="1"/>
</dbReference>
<dbReference type="Gene3D" id="3.90.79.10">
    <property type="entry name" value="Nucleoside Triphosphate Pyrophosphohydrolase"/>
    <property type="match status" value="1"/>
</dbReference>
<sequence length="142" mass="16099">MFIVNVEGAVYKGDKWLLITRSVKEEHAGGTLSFVGGKVDPEKENTLDILEKTVRREVYEEVGVELKDTITYIYSSLFGLDDGRQVINVVLLCEYDKGTAYNKSPDEVDAVHWLTTDEVLEHLSAPPWLKESIVRADELRKL</sequence>
<organism evidence="3 4">
    <name type="scientific">Caldalkalibacillus horti</name>
    <dbReference type="NCBI Taxonomy" id="77523"/>
    <lineage>
        <taxon>Bacteria</taxon>
        <taxon>Bacillati</taxon>
        <taxon>Bacillota</taxon>
        <taxon>Bacilli</taxon>
        <taxon>Bacillales</taxon>
        <taxon>Bacillaceae</taxon>
        <taxon>Caldalkalibacillus</taxon>
    </lineage>
</organism>
<comment type="caution">
    <text evidence="3">The sequence shown here is derived from an EMBL/GenBank/DDBJ whole genome shotgun (WGS) entry which is preliminary data.</text>
</comment>
<name>A0ABT9W161_9BACI</name>
<dbReference type="CDD" id="cd02883">
    <property type="entry name" value="NUDIX_Hydrolase"/>
    <property type="match status" value="1"/>
</dbReference>
<reference evidence="3 4" key="1">
    <citation type="submission" date="2023-07" db="EMBL/GenBank/DDBJ databases">
        <title>Genomic Encyclopedia of Type Strains, Phase IV (KMG-IV): sequencing the most valuable type-strain genomes for metagenomic binning, comparative biology and taxonomic classification.</title>
        <authorList>
            <person name="Goeker M."/>
        </authorList>
    </citation>
    <scope>NUCLEOTIDE SEQUENCE [LARGE SCALE GENOMIC DNA]</scope>
    <source>
        <strain evidence="3 4">DSM 12751</strain>
    </source>
</reference>
<evidence type="ECO:0000259" key="2">
    <source>
        <dbReference type="PROSITE" id="PS51462"/>
    </source>
</evidence>
<protein>
    <submittedName>
        <fullName evidence="3">8-oxo-dGTP pyrophosphatase MutT (NUDIX family)</fullName>
    </submittedName>
</protein>
<evidence type="ECO:0000313" key="4">
    <source>
        <dbReference type="Proteomes" id="UP001235840"/>
    </source>
</evidence>
<dbReference type="EMBL" id="JAUSTY010000012">
    <property type="protein sequence ID" value="MDQ0167002.1"/>
    <property type="molecule type" value="Genomic_DNA"/>
</dbReference>